<sequence>MRRAGVTDPARLLDAYRTRTGTTELADLRAEFLGDAIYRTPATRLARAQVAAGGRAFHHLLLDEPCGPDLGAFHGVDLLYVFGKLPLAGADTPEHRAVRDRLTAAWRDFAAHGDPGWAPYDSNSRTFGGTSDMVAEPPDRRPAEPAHGIPTAREVAEPAPSPSRTP</sequence>
<dbReference type="RefSeq" id="WP_409120425.1">
    <property type="nucleotide sequence ID" value="NZ_JBJVNI010000002.1"/>
</dbReference>
<name>A0ABW9HIF8_9ACTN</name>
<dbReference type="EMBL" id="JBJVNI010000002">
    <property type="protein sequence ID" value="MFM9607843.1"/>
    <property type="molecule type" value="Genomic_DNA"/>
</dbReference>
<evidence type="ECO:0000259" key="2">
    <source>
        <dbReference type="Pfam" id="PF00135"/>
    </source>
</evidence>
<reference evidence="3 4" key="1">
    <citation type="submission" date="2024-12" db="EMBL/GenBank/DDBJ databases">
        <title>Forecasting of Potato common scab and diversities of Pathogenic streptomyces spp. in china.</title>
        <authorList>
            <person name="Handique U."/>
            <person name="Wu J."/>
        </authorList>
    </citation>
    <scope>NUCLEOTIDE SEQUENCE [LARGE SCALE GENOMIC DNA]</scope>
    <source>
        <strain evidence="3 4">ZRIMU1530</strain>
    </source>
</reference>
<evidence type="ECO:0000313" key="4">
    <source>
        <dbReference type="Proteomes" id="UP001631957"/>
    </source>
</evidence>
<feature type="domain" description="Carboxylesterase type B" evidence="2">
    <location>
        <begin position="24"/>
        <end position="116"/>
    </location>
</feature>
<dbReference type="SUPFAM" id="SSF53474">
    <property type="entry name" value="alpha/beta-Hydrolases"/>
    <property type="match status" value="1"/>
</dbReference>
<dbReference type="Pfam" id="PF00135">
    <property type="entry name" value="COesterase"/>
    <property type="match status" value="1"/>
</dbReference>
<dbReference type="Proteomes" id="UP001631957">
    <property type="component" value="Unassembled WGS sequence"/>
</dbReference>
<keyword evidence="4" id="KW-1185">Reference proteome</keyword>
<protein>
    <submittedName>
        <fullName evidence="3">Carboxylesterase family protein</fullName>
    </submittedName>
</protein>
<evidence type="ECO:0000256" key="1">
    <source>
        <dbReference type="SAM" id="MobiDB-lite"/>
    </source>
</evidence>
<organism evidence="3 4">
    <name type="scientific">Streptomyces niveiscabiei</name>
    <dbReference type="NCBI Taxonomy" id="164115"/>
    <lineage>
        <taxon>Bacteria</taxon>
        <taxon>Bacillati</taxon>
        <taxon>Actinomycetota</taxon>
        <taxon>Actinomycetes</taxon>
        <taxon>Kitasatosporales</taxon>
        <taxon>Streptomycetaceae</taxon>
        <taxon>Streptomyces</taxon>
    </lineage>
</organism>
<feature type="region of interest" description="Disordered" evidence="1">
    <location>
        <begin position="118"/>
        <end position="166"/>
    </location>
</feature>
<dbReference type="InterPro" id="IPR002018">
    <property type="entry name" value="CarbesteraseB"/>
</dbReference>
<proteinExistence type="predicted"/>
<dbReference type="Gene3D" id="3.40.50.1820">
    <property type="entry name" value="alpha/beta hydrolase"/>
    <property type="match status" value="1"/>
</dbReference>
<accession>A0ABW9HIF8</accession>
<evidence type="ECO:0000313" key="3">
    <source>
        <dbReference type="EMBL" id="MFM9607843.1"/>
    </source>
</evidence>
<dbReference type="InterPro" id="IPR029058">
    <property type="entry name" value="AB_hydrolase_fold"/>
</dbReference>
<gene>
    <name evidence="3" type="ORF">ACKI18_03865</name>
</gene>
<comment type="caution">
    <text evidence="3">The sequence shown here is derived from an EMBL/GenBank/DDBJ whole genome shotgun (WGS) entry which is preliminary data.</text>
</comment>